<accession>A0ABP6RKY9</accession>
<keyword evidence="4" id="KW-1185">Reference proteome</keyword>
<dbReference type="InterPro" id="IPR010982">
    <property type="entry name" value="Lambda_DNA-bd_dom_sf"/>
</dbReference>
<protein>
    <recommendedName>
        <fullName evidence="2">HTH cro/C1-type domain-containing protein</fullName>
    </recommendedName>
</protein>
<gene>
    <name evidence="3" type="ORF">GCM10020366_06160</name>
</gene>
<dbReference type="Gene3D" id="1.10.260.40">
    <property type="entry name" value="lambda repressor-like DNA-binding domains"/>
    <property type="match status" value="1"/>
</dbReference>
<dbReference type="SMART" id="SM00530">
    <property type="entry name" value="HTH_XRE"/>
    <property type="match status" value="1"/>
</dbReference>
<dbReference type="InterPro" id="IPR001387">
    <property type="entry name" value="Cro/C1-type_HTH"/>
</dbReference>
<name>A0ABP6RKY9_9PSEU</name>
<sequence>MSTKDPQVVLIQLGILLRRLREAEHLTAAAAAEHLGCSTAKISKMENGKQSIKSDEVGKLLELYGADDSQAAEALRLAAVPTPRRRGTYRDNVPDWFRRFLVLESEATALTIYENEVIAGILQSEEYARAVLTAGYPFASRQELDRQVEVRLRRRDVLIKEDAPHVDAILHEATLHRVLGDDQVMKQQLELLEELAGLPNLDLHILPFRPKTAAGADGAFIAKSAFVMLQLESTGAGAFGGFQEIRPPARTSTQIAIASSTTHTIGPAQSWNRRMISMPKLRITSCTAHSARKQIQPRLESPEDRVLRVGGERGFDAQHQDDDGERGQVGLDAVPGDGDDGADQRGQLRTVHAEGDPRITGNGTPVRCPMRPIRFMPQNTTRMPSSSAISDGSAPSPRANRPAAKV</sequence>
<evidence type="ECO:0000313" key="4">
    <source>
        <dbReference type="Proteomes" id="UP001500483"/>
    </source>
</evidence>
<feature type="domain" description="HTH cro/C1-type" evidence="2">
    <location>
        <begin position="17"/>
        <end position="71"/>
    </location>
</feature>
<dbReference type="EMBL" id="BAAAYK010000014">
    <property type="protein sequence ID" value="GAA3353315.1"/>
    <property type="molecule type" value="Genomic_DNA"/>
</dbReference>
<evidence type="ECO:0000313" key="3">
    <source>
        <dbReference type="EMBL" id="GAA3353315.1"/>
    </source>
</evidence>
<evidence type="ECO:0000256" key="1">
    <source>
        <dbReference type="SAM" id="MobiDB-lite"/>
    </source>
</evidence>
<comment type="caution">
    <text evidence="3">The sequence shown here is derived from an EMBL/GenBank/DDBJ whole genome shotgun (WGS) entry which is preliminary data.</text>
</comment>
<proteinExistence type="predicted"/>
<dbReference type="Pfam" id="PF13560">
    <property type="entry name" value="HTH_31"/>
    <property type="match status" value="1"/>
</dbReference>
<feature type="region of interest" description="Disordered" evidence="1">
    <location>
        <begin position="315"/>
        <end position="406"/>
    </location>
</feature>
<dbReference type="SUPFAM" id="SSF47413">
    <property type="entry name" value="lambda repressor-like DNA-binding domains"/>
    <property type="match status" value="1"/>
</dbReference>
<reference evidence="4" key="1">
    <citation type="journal article" date="2019" name="Int. J. Syst. Evol. Microbiol.">
        <title>The Global Catalogue of Microorganisms (GCM) 10K type strain sequencing project: providing services to taxonomists for standard genome sequencing and annotation.</title>
        <authorList>
            <consortium name="The Broad Institute Genomics Platform"/>
            <consortium name="The Broad Institute Genome Sequencing Center for Infectious Disease"/>
            <person name="Wu L."/>
            <person name="Ma J."/>
        </authorList>
    </citation>
    <scope>NUCLEOTIDE SEQUENCE [LARGE SCALE GENOMIC DNA]</scope>
    <source>
        <strain evidence="4">JCM 9687</strain>
    </source>
</reference>
<feature type="compositionally biased region" description="Low complexity" evidence="1">
    <location>
        <begin position="384"/>
        <end position="406"/>
    </location>
</feature>
<dbReference type="InterPro" id="IPR043917">
    <property type="entry name" value="DUF5753"/>
</dbReference>
<organism evidence="3 4">
    <name type="scientific">Saccharopolyspora gregorii</name>
    <dbReference type="NCBI Taxonomy" id="33914"/>
    <lineage>
        <taxon>Bacteria</taxon>
        <taxon>Bacillati</taxon>
        <taxon>Actinomycetota</taxon>
        <taxon>Actinomycetes</taxon>
        <taxon>Pseudonocardiales</taxon>
        <taxon>Pseudonocardiaceae</taxon>
        <taxon>Saccharopolyspora</taxon>
    </lineage>
</organism>
<dbReference type="PROSITE" id="PS50943">
    <property type="entry name" value="HTH_CROC1"/>
    <property type="match status" value="1"/>
</dbReference>
<evidence type="ECO:0000259" key="2">
    <source>
        <dbReference type="PROSITE" id="PS50943"/>
    </source>
</evidence>
<dbReference type="Proteomes" id="UP001500483">
    <property type="component" value="Unassembled WGS sequence"/>
</dbReference>
<dbReference type="Pfam" id="PF19054">
    <property type="entry name" value="DUF5753"/>
    <property type="match status" value="1"/>
</dbReference>